<dbReference type="AlphaFoldDB" id="A0A6J4UCX7"/>
<protein>
    <submittedName>
        <fullName evidence="1">Uncharacterized protein</fullName>
    </submittedName>
</protein>
<sequence length="49" mass="5143">MTQVRARIASGSGDRGLEGTIGVSRRASLHRNDAGVAETIVHFNGHARG</sequence>
<accession>A0A6J4UCX7</accession>
<name>A0A6J4UCX7_9BACT</name>
<proteinExistence type="predicted"/>
<dbReference type="EMBL" id="CADCWJ010000134">
    <property type="protein sequence ID" value="CAA9546712.1"/>
    <property type="molecule type" value="Genomic_DNA"/>
</dbReference>
<reference evidence="1" key="1">
    <citation type="submission" date="2020-02" db="EMBL/GenBank/DDBJ databases">
        <authorList>
            <person name="Meier V. D."/>
        </authorList>
    </citation>
    <scope>NUCLEOTIDE SEQUENCE</scope>
    <source>
        <strain evidence="1">AVDCRST_MAG87</strain>
    </source>
</reference>
<organism evidence="1">
    <name type="scientific">uncultured Thermomicrobiales bacterium</name>
    <dbReference type="NCBI Taxonomy" id="1645740"/>
    <lineage>
        <taxon>Bacteria</taxon>
        <taxon>Pseudomonadati</taxon>
        <taxon>Thermomicrobiota</taxon>
        <taxon>Thermomicrobia</taxon>
        <taxon>Thermomicrobiales</taxon>
        <taxon>environmental samples</taxon>
    </lineage>
</organism>
<evidence type="ECO:0000313" key="1">
    <source>
        <dbReference type="EMBL" id="CAA9546712.1"/>
    </source>
</evidence>
<gene>
    <name evidence="1" type="ORF">AVDCRST_MAG87-532</name>
</gene>